<dbReference type="EMBL" id="CP026948">
    <property type="protein sequence ID" value="AWB84627.1"/>
    <property type="molecule type" value="Genomic_DNA"/>
</dbReference>
<gene>
    <name evidence="2" type="ORF">C3E79_09200</name>
</gene>
<dbReference type="KEGG" id="clia:C3E79_09200"/>
<dbReference type="InterPro" id="IPR003615">
    <property type="entry name" value="HNH_nuc"/>
</dbReference>
<dbReference type="Gene3D" id="1.10.30.50">
    <property type="match status" value="1"/>
</dbReference>
<dbReference type="RefSeq" id="WP_108404635.1">
    <property type="nucleotide sequence ID" value="NZ_CP026948.1"/>
</dbReference>
<feature type="region of interest" description="Disordered" evidence="1">
    <location>
        <begin position="244"/>
        <end position="263"/>
    </location>
</feature>
<evidence type="ECO:0000313" key="3">
    <source>
        <dbReference type="Proteomes" id="UP000244754"/>
    </source>
</evidence>
<feature type="region of interest" description="Disordered" evidence="1">
    <location>
        <begin position="95"/>
        <end position="145"/>
    </location>
</feature>
<reference evidence="3" key="1">
    <citation type="submission" date="2018-01" db="EMBL/GenBank/DDBJ databases">
        <authorList>
            <person name="Li J."/>
        </authorList>
    </citation>
    <scope>NUCLEOTIDE SEQUENCE [LARGE SCALE GENOMIC DNA]</scope>
    <source>
        <strain evidence="3">2184</strain>
    </source>
</reference>
<dbReference type="GO" id="GO:0004519">
    <property type="term" value="F:endonuclease activity"/>
    <property type="evidence" value="ECO:0007669"/>
    <property type="project" value="UniProtKB-KW"/>
</dbReference>
<feature type="region of interest" description="Disordered" evidence="1">
    <location>
        <begin position="445"/>
        <end position="486"/>
    </location>
</feature>
<dbReference type="CDD" id="cd00085">
    <property type="entry name" value="HNHc"/>
    <property type="match status" value="1"/>
</dbReference>
<organism evidence="2 3">
    <name type="scientific">Corynebacterium liangguodongii</name>
    <dbReference type="NCBI Taxonomy" id="2079535"/>
    <lineage>
        <taxon>Bacteria</taxon>
        <taxon>Bacillati</taxon>
        <taxon>Actinomycetota</taxon>
        <taxon>Actinomycetes</taxon>
        <taxon>Mycobacteriales</taxon>
        <taxon>Corynebacteriaceae</taxon>
        <taxon>Corynebacterium</taxon>
    </lineage>
</organism>
<name>A0A2S0WFR7_9CORY</name>
<sequence>MTAIASLVATIESAFNELSSLFDDPSALHFDTIRADMERLEKAANAKAFIDASFAYICDRDGAGRSVGGRHANDYLETALDLSRAEAFRRISRGRDLFAPPPPPPPPPPPGGNDDPLGVGGCSPDPGESQKKARESSRGIGAEKQGIIDSELRGLSKEASCERAAIHARALAEAKERPASDLRKLVRSLVNKANRAHRPPADPNAGYAARGIKAGPQKADGTFDVTATMTAGHWALFKALLDSDSGPGSNTGGPSSEDSRTPTQRRFDQFWRILGQYEADRQVKNRGAASVALAITLDDLADADHHTTFMTNVGVELSCFDLIRLGMGGTEDFIVHVDRVTGIPISLGRTRLASVEQRIAMLAVQGVCAWVGCDVPLSETEAHHMLAYVQGGNTDLPNLAGLCRRHHSWNNDSRDGHAGRSHVVRCSDTGRIGVVSPDGTIAFNETVSYHHSPGAKLRRRPSPAGREPDPPLFRPPPAPRARSAPR</sequence>
<feature type="compositionally biased region" description="Basic and acidic residues" evidence="1">
    <location>
        <begin position="128"/>
        <end position="137"/>
    </location>
</feature>
<evidence type="ECO:0000256" key="1">
    <source>
        <dbReference type="SAM" id="MobiDB-lite"/>
    </source>
</evidence>
<feature type="compositionally biased region" description="Low complexity" evidence="1">
    <location>
        <begin position="244"/>
        <end position="256"/>
    </location>
</feature>
<keyword evidence="2" id="KW-0255">Endonuclease</keyword>
<feature type="compositionally biased region" description="Pro residues" evidence="1">
    <location>
        <begin position="470"/>
        <end position="479"/>
    </location>
</feature>
<keyword evidence="3" id="KW-1185">Reference proteome</keyword>
<dbReference type="InterPro" id="IPR003870">
    <property type="entry name" value="DUF222"/>
</dbReference>
<dbReference type="AlphaFoldDB" id="A0A2S0WFR7"/>
<keyword evidence="2" id="KW-0378">Hydrolase</keyword>
<dbReference type="Proteomes" id="UP000244754">
    <property type="component" value="Chromosome"/>
</dbReference>
<feature type="compositionally biased region" description="Pro residues" evidence="1">
    <location>
        <begin position="99"/>
        <end position="111"/>
    </location>
</feature>
<evidence type="ECO:0000313" key="2">
    <source>
        <dbReference type="EMBL" id="AWB84627.1"/>
    </source>
</evidence>
<protein>
    <submittedName>
        <fullName evidence="2">HNH endonuclease</fullName>
    </submittedName>
</protein>
<proteinExistence type="predicted"/>
<dbReference type="Pfam" id="PF02720">
    <property type="entry name" value="DUF222"/>
    <property type="match status" value="1"/>
</dbReference>
<dbReference type="OrthoDB" id="4398180at2"/>
<dbReference type="SUPFAM" id="SSF101447">
    <property type="entry name" value="Formin homology 2 domain (FH2 domain)"/>
    <property type="match status" value="1"/>
</dbReference>
<keyword evidence="2" id="KW-0540">Nuclease</keyword>
<accession>A0A2S0WFR7</accession>